<dbReference type="Proteomes" id="UP000076079">
    <property type="component" value="Chromosome"/>
</dbReference>
<evidence type="ECO:0000313" key="1">
    <source>
        <dbReference type="EMBL" id="AMY11822.1"/>
    </source>
</evidence>
<organism evidence="1 2">
    <name type="scientific">Luteitalea pratensis</name>
    <dbReference type="NCBI Taxonomy" id="1855912"/>
    <lineage>
        <taxon>Bacteria</taxon>
        <taxon>Pseudomonadati</taxon>
        <taxon>Acidobacteriota</taxon>
        <taxon>Vicinamibacteria</taxon>
        <taxon>Vicinamibacterales</taxon>
        <taxon>Vicinamibacteraceae</taxon>
        <taxon>Luteitalea</taxon>
    </lineage>
</organism>
<accession>A0A143PTA9</accession>
<dbReference type="SUPFAM" id="SSF117396">
    <property type="entry name" value="TM1631-like"/>
    <property type="match status" value="1"/>
</dbReference>
<evidence type="ECO:0000313" key="2">
    <source>
        <dbReference type="Proteomes" id="UP000076079"/>
    </source>
</evidence>
<dbReference type="PANTHER" id="PTHR30348:SF14">
    <property type="entry name" value="BLR8050 PROTEIN"/>
    <property type="match status" value="1"/>
</dbReference>
<dbReference type="PATRIC" id="fig|1813736.3.peg.5346"/>
<dbReference type="OrthoDB" id="9780310at2"/>
<protein>
    <recommendedName>
        <fullName evidence="3">DUF72 domain-containing protein</fullName>
    </recommendedName>
</protein>
<dbReference type="InterPro" id="IPR002763">
    <property type="entry name" value="DUF72"/>
</dbReference>
<evidence type="ECO:0008006" key="3">
    <source>
        <dbReference type="Google" id="ProtNLM"/>
    </source>
</evidence>
<reference evidence="2" key="2">
    <citation type="submission" date="2016-04" db="EMBL/GenBank/DDBJ databases">
        <title>First Complete Genome Sequence of a Subdivision 6 Acidobacterium.</title>
        <authorList>
            <person name="Huang S."/>
            <person name="Vieira S."/>
            <person name="Bunk B."/>
            <person name="Riedel T."/>
            <person name="Sproeer C."/>
            <person name="Overmann J."/>
        </authorList>
    </citation>
    <scope>NUCLEOTIDE SEQUENCE [LARGE SCALE GENOMIC DNA]</scope>
    <source>
        <strain evidence="2">DSM 100886 HEG_-6_39</strain>
    </source>
</reference>
<dbReference type="Gene3D" id="3.20.20.410">
    <property type="entry name" value="Protein of unknown function UPF0759"/>
    <property type="match status" value="1"/>
</dbReference>
<dbReference type="EMBL" id="CP015136">
    <property type="protein sequence ID" value="AMY11822.1"/>
    <property type="molecule type" value="Genomic_DNA"/>
</dbReference>
<dbReference type="AlphaFoldDB" id="A0A143PTA9"/>
<proteinExistence type="predicted"/>
<dbReference type="Pfam" id="PF01904">
    <property type="entry name" value="DUF72"/>
    <property type="match status" value="1"/>
</dbReference>
<dbReference type="PANTHER" id="PTHR30348">
    <property type="entry name" value="UNCHARACTERIZED PROTEIN YECE"/>
    <property type="match status" value="1"/>
</dbReference>
<dbReference type="STRING" id="1855912.LuPra_05087"/>
<sequence>MRFDSYGTHLQRYSRWLRCAEINSSFYRPHAAATYAKWRESTLPDFRFAVKMPRTITHELKLQDAREPLVAFLAQTEGLAEKRGPILVQLPPSLAFDCSAVTPFLDLVRTMYGGPVVCEPRHPTWFSPDVTSLLEGYRISRVAADPPPVPAATVPAGWPRIAYFRLHGSPRTYWSRYDEHYMGTFADIVRSVPRAEEVWCIFDNTASGAAIENACELHHRMAARAST</sequence>
<keyword evidence="2" id="KW-1185">Reference proteome</keyword>
<dbReference type="RefSeq" id="WP_110173337.1">
    <property type="nucleotide sequence ID" value="NZ_CP015136.1"/>
</dbReference>
<dbReference type="KEGG" id="abac:LuPra_05087"/>
<name>A0A143PTA9_LUTPR</name>
<reference evidence="1 2" key="1">
    <citation type="journal article" date="2016" name="Genome Announc.">
        <title>First Complete Genome Sequence of a Subdivision 6 Acidobacterium Strain.</title>
        <authorList>
            <person name="Huang S."/>
            <person name="Vieira S."/>
            <person name="Bunk B."/>
            <person name="Riedel T."/>
            <person name="Sproer C."/>
            <person name="Overmann J."/>
        </authorList>
    </citation>
    <scope>NUCLEOTIDE SEQUENCE [LARGE SCALE GENOMIC DNA]</scope>
    <source>
        <strain evidence="2">DSM 100886 HEG_-6_39</strain>
    </source>
</reference>
<gene>
    <name evidence="1" type="ORF">LuPra_05087</name>
</gene>
<dbReference type="InterPro" id="IPR036520">
    <property type="entry name" value="UPF0759_sf"/>
</dbReference>